<evidence type="ECO:0000313" key="5">
    <source>
        <dbReference type="Proteomes" id="UP000278085"/>
    </source>
</evidence>
<evidence type="ECO:0000313" key="4">
    <source>
        <dbReference type="EMBL" id="RSZ59919.1"/>
    </source>
</evidence>
<reference evidence="4 5" key="1">
    <citation type="submission" date="2018-12" db="EMBL/GenBank/DDBJ databases">
        <authorList>
            <person name="Yang E."/>
        </authorList>
    </citation>
    <scope>NUCLEOTIDE SEQUENCE [LARGE SCALE GENOMIC DNA]</scope>
    <source>
        <strain evidence="4 5">SOD</strain>
    </source>
</reference>
<dbReference type="Proteomes" id="UP000278085">
    <property type="component" value="Unassembled WGS sequence"/>
</dbReference>
<evidence type="ECO:0000256" key="1">
    <source>
        <dbReference type="ARBA" id="ARBA00022553"/>
    </source>
</evidence>
<name>A0A430HR08_9BURK</name>
<dbReference type="PANTHER" id="PTHR44591">
    <property type="entry name" value="STRESS RESPONSE REGULATOR PROTEIN 1"/>
    <property type="match status" value="1"/>
</dbReference>
<organism evidence="4 5">
    <name type="scientific">Massilia atriviolacea</name>
    <dbReference type="NCBI Taxonomy" id="2495579"/>
    <lineage>
        <taxon>Bacteria</taxon>
        <taxon>Pseudomonadati</taxon>
        <taxon>Pseudomonadota</taxon>
        <taxon>Betaproteobacteria</taxon>
        <taxon>Burkholderiales</taxon>
        <taxon>Oxalobacteraceae</taxon>
        <taxon>Telluria group</taxon>
        <taxon>Massilia</taxon>
    </lineage>
</organism>
<dbReference type="PROSITE" id="PS50110">
    <property type="entry name" value="RESPONSE_REGULATORY"/>
    <property type="match status" value="1"/>
</dbReference>
<dbReference type="RefSeq" id="WP_126073281.1">
    <property type="nucleotide sequence ID" value="NZ_CP051166.1"/>
</dbReference>
<dbReference type="Gene3D" id="3.40.50.2300">
    <property type="match status" value="1"/>
</dbReference>
<feature type="modified residue" description="4-aspartylphosphate" evidence="2">
    <location>
        <position position="206"/>
    </location>
</feature>
<sequence>MHATGNAAGVASADWSTSDLGEPGAWPGALRLCVDIVLNTPLPMLLVWGPRRVVVFNDAYADLAGARHPRAPGGRVPAVWPAPLAACPGALALALAGSTQRLERQPLGFVRDGALATADYDLYFTPVRDGDTVGGVLCALAPSAPAASLPAPAEGLRILVVEDNLDSQYLVVEMLRAFGHDADGVGDAESALAQMARGSYNVLFSDVSLPGMSGVDMAREAVRLHPGLNVIFASGYGDALLRHVEFAHQSLQKPYELEQLQAALATIIQRLPAGV</sequence>
<dbReference type="EMBL" id="RXLQ01000003">
    <property type="protein sequence ID" value="RSZ59919.1"/>
    <property type="molecule type" value="Genomic_DNA"/>
</dbReference>
<dbReference type="InterPro" id="IPR050595">
    <property type="entry name" value="Bact_response_regulator"/>
</dbReference>
<evidence type="ECO:0000256" key="2">
    <source>
        <dbReference type="PROSITE-ProRule" id="PRU00169"/>
    </source>
</evidence>
<dbReference type="SUPFAM" id="SSF52172">
    <property type="entry name" value="CheY-like"/>
    <property type="match status" value="1"/>
</dbReference>
<keyword evidence="5" id="KW-1185">Reference proteome</keyword>
<dbReference type="GO" id="GO:0000160">
    <property type="term" value="P:phosphorelay signal transduction system"/>
    <property type="evidence" value="ECO:0007669"/>
    <property type="project" value="InterPro"/>
</dbReference>
<accession>A0A430HR08</accession>
<proteinExistence type="predicted"/>
<dbReference type="Pfam" id="PF00072">
    <property type="entry name" value="Response_reg"/>
    <property type="match status" value="1"/>
</dbReference>
<dbReference type="InterPro" id="IPR001789">
    <property type="entry name" value="Sig_transdc_resp-reg_receiver"/>
</dbReference>
<gene>
    <name evidence="4" type="ORF">EJB06_06970</name>
</gene>
<dbReference type="AlphaFoldDB" id="A0A430HR08"/>
<feature type="domain" description="Response regulatory" evidence="3">
    <location>
        <begin position="157"/>
        <end position="268"/>
    </location>
</feature>
<dbReference type="PANTHER" id="PTHR44591:SF3">
    <property type="entry name" value="RESPONSE REGULATORY DOMAIN-CONTAINING PROTEIN"/>
    <property type="match status" value="1"/>
</dbReference>
<evidence type="ECO:0000259" key="3">
    <source>
        <dbReference type="PROSITE" id="PS50110"/>
    </source>
</evidence>
<dbReference type="InterPro" id="IPR011006">
    <property type="entry name" value="CheY-like_superfamily"/>
</dbReference>
<dbReference type="Gene3D" id="3.30.450.20">
    <property type="entry name" value="PAS domain"/>
    <property type="match status" value="1"/>
</dbReference>
<keyword evidence="1 2" id="KW-0597">Phosphoprotein</keyword>
<comment type="caution">
    <text evidence="4">The sequence shown here is derived from an EMBL/GenBank/DDBJ whole genome shotgun (WGS) entry which is preliminary data.</text>
</comment>
<dbReference type="SMART" id="SM00448">
    <property type="entry name" value="REC"/>
    <property type="match status" value="1"/>
</dbReference>
<dbReference type="OrthoDB" id="9802155at2"/>
<protein>
    <submittedName>
        <fullName evidence="4">Response regulator</fullName>
    </submittedName>
</protein>